<feature type="transmembrane region" description="Helical" evidence="9">
    <location>
        <begin position="403"/>
        <end position="423"/>
    </location>
</feature>
<keyword evidence="3 9" id="KW-0633">Potassium transport</keyword>
<keyword evidence="11" id="KW-1185">Reference proteome</keyword>
<evidence type="ECO:0000256" key="6">
    <source>
        <dbReference type="ARBA" id="ARBA00022989"/>
    </source>
</evidence>
<feature type="transmembrane region" description="Helical" evidence="9">
    <location>
        <begin position="170"/>
        <end position="191"/>
    </location>
</feature>
<keyword evidence="1 9" id="KW-0813">Transport</keyword>
<dbReference type="HAMAP" id="MF_00275">
    <property type="entry name" value="KdpA"/>
    <property type="match status" value="1"/>
</dbReference>
<keyword evidence="5 9" id="KW-0630">Potassium</keyword>
<dbReference type="Proteomes" id="UP000280759">
    <property type="component" value="Unassembled WGS sequence"/>
</dbReference>
<feature type="transmembrane region" description="Helical" evidence="9">
    <location>
        <begin position="57"/>
        <end position="79"/>
    </location>
</feature>
<dbReference type="Pfam" id="PF03814">
    <property type="entry name" value="KdpA"/>
    <property type="match status" value="1"/>
</dbReference>
<keyword evidence="8 9" id="KW-0472">Membrane</keyword>
<dbReference type="PANTHER" id="PTHR30607">
    <property type="entry name" value="POTASSIUM-TRANSPORTING ATPASE A CHAIN"/>
    <property type="match status" value="1"/>
</dbReference>
<evidence type="ECO:0000256" key="9">
    <source>
        <dbReference type="HAMAP-Rule" id="MF_00275"/>
    </source>
</evidence>
<comment type="caution">
    <text evidence="9">Lacks conserved residue(s) required for the propagation of feature annotation.</text>
</comment>
<keyword evidence="6 9" id="KW-1133">Transmembrane helix</keyword>
<feature type="transmembrane region" description="Helical" evidence="9">
    <location>
        <begin position="435"/>
        <end position="458"/>
    </location>
</feature>
<organism evidence="10 11">
    <name type="scientific">Streptococcus canis</name>
    <dbReference type="NCBI Taxonomy" id="1329"/>
    <lineage>
        <taxon>Bacteria</taxon>
        <taxon>Bacillati</taxon>
        <taxon>Bacillota</taxon>
        <taxon>Bacilli</taxon>
        <taxon>Lactobacillales</taxon>
        <taxon>Streptococcaceae</taxon>
        <taxon>Streptococcus</taxon>
    </lineage>
</organism>
<proteinExistence type="inferred from homology"/>
<feature type="transmembrane region" description="Helical" evidence="9">
    <location>
        <begin position="128"/>
        <end position="150"/>
    </location>
</feature>
<evidence type="ECO:0000313" key="10">
    <source>
        <dbReference type="EMBL" id="VDC43653.1"/>
    </source>
</evidence>
<comment type="subunit">
    <text evidence="9">The system is composed of three essential subunits: KdpA, KdpB and KdpC.</text>
</comment>
<name>A0A3P5XSD6_STRCB</name>
<feature type="transmembrane region" description="Helical" evidence="9">
    <location>
        <begin position="545"/>
        <end position="568"/>
    </location>
</feature>
<feature type="transmembrane region" description="Helical" evidence="9">
    <location>
        <begin position="250"/>
        <end position="271"/>
    </location>
</feature>
<evidence type="ECO:0000256" key="2">
    <source>
        <dbReference type="ARBA" id="ARBA00022475"/>
    </source>
</evidence>
<dbReference type="GO" id="GO:0030955">
    <property type="term" value="F:potassium ion binding"/>
    <property type="evidence" value="ECO:0007669"/>
    <property type="project" value="UniProtKB-UniRule"/>
</dbReference>
<feature type="transmembrane region" description="Helical" evidence="9">
    <location>
        <begin position="302"/>
        <end position="320"/>
    </location>
</feature>
<keyword evidence="7 9" id="KW-0406">Ion transport</keyword>
<dbReference type="PIRSF" id="PIRSF001294">
    <property type="entry name" value="K_ATPaseA"/>
    <property type="match status" value="1"/>
</dbReference>
<reference evidence="10 11" key="1">
    <citation type="submission" date="2018-10" db="EMBL/GenBank/DDBJ databases">
        <authorList>
            <consortium name="Molecular Microbiology and Infection Unit (UMMI)"/>
            <person name="Machado M."/>
        </authorList>
    </citation>
    <scope>NUCLEOTIDE SEQUENCE [LARGE SCALE GENOMIC DNA]</scope>
    <source>
        <strain evidence="10">FMV2238.02</strain>
    </source>
</reference>
<dbReference type="PANTHER" id="PTHR30607:SF2">
    <property type="entry name" value="POTASSIUM-TRANSPORTING ATPASE POTASSIUM-BINDING SUBUNIT"/>
    <property type="match status" value="1"/>
</dbReference>
<comment type="subcellular location">
    <subcellularLocation>
        <location evidence="9">Cell membrane</location>
        <topology evidence="9">Multi-pass membrane protein</topology>
    </subcellularLocation>
</comment>
<evidence type="ECO:0000256" key="1">
    <source>
        <dbReference type="ARBA" id="ARBA00022448"/>
    </source>
</evidence>
<evidence type="ECO:0000313" key="11">
    <source>
        <dbReference type="Proteomes" id="UP000280759"/>
    </source>
</evidence>
<keyword evidence="2 9" id="KW-1003">Cell membrane</keyword>
<evidence type="ECO:0000256" key="8">
    <source>
        <dbReference type="ARBA" id="ARBA00023136"/>
    </source>
</evidence>
<sequence>MLQIIFVLALACLLILPTGKYLYHIASQQKTFADPIMDPIDRGIYRLLDVDKKGMTWKQYAVALVLTNAVMALVAYLILRTQAFLFLNPNRVGSLESSLSFNTVISFITNSNLQDYVGEKDLSFLSQMVVITFMMFTSAASGYAAAMAFIRGVSGKYQDMGNFYVDFVRVITRVLLPLSIVGALLLISQGVPQTLAKELDVTTLEGNLQGIAMGPVASLEIIKHLGTNGGGFFAANSATPFENPNVITNIIEMLSMMLLPGSMLVAFGYMVTTQKKESHPLTSLQKVSSNPMTVQLGRQARPLLLVMLSLFVVGLALIVWSESKGNPFLHQLGLNQSMGSMEGKEVRFGIPMSGLFTEITTAFTTGSVNNMHDTLTPLSGGVAMMNMMLNVIFGGKGVGLMNMMLYVLLTVFICGLMIGRTPVYLGKKIEGKEMTLIALGIMIHPVIILGFSALAVLLPAGLSSVTNPGFHGLSQVIYQFTSASANNGSGFEGLKDNTLFWNLSTGLAMFLGRYVTLILQLAIAGSLMRKPPVNDSLGSLKTDTGTFTISLGVVVLIISALTFLPALVLGPLAEFLTQ</sequence>
<keyword evidence="4 9" id="KW-0812">Transmembrane</keyword>
<comment type="function">
    <text evidence="9">Part of the high-affinity ATP-driven potassium transport (or Kdp) system, which catalyzes the hydrolysis of ATP coupled with the electrogenic transport of potassium into the cytoplasm. This subunit binds the extracellular potassium ions and delivers the ions to the membrane domain of KdpB through an intramembrane tunnel.</text>
</comment>
<evidence type="ECO:0000256" key="5">
    <source>
        <dbReference type="ARBA" id="ARBA00022958"/>
    </source>
</evidence>
<dbReference type="EMBL" id="UXEP01000052">
    <property type="protein sequence ID" value="VDC43653.1"/>
    <property type="molecule type" value="Genomic_DNA"/>
</dbReference>
<evidence type="ECO:0000256" key="7">
    <source>
        <dbReference type="ARBA" id="ARBA00023065"/>
    </source>
</evidence>
<dbReference type="GO" id="GO:0008556">
    <property type="term" value="F:P-type potassium transmembrane transporter activity"/>
    <property type="evidence" value="ECO:0007669"/>
    <property type="project" value="InterPro"/>
</dbReference>
<comment type="similarity">
    <text evidence="9">Belongs to the KdpA family.</text>
</comment>
<dbReference type="RefSeq" id="WP_125074916.1">
    <property type="nucleotide sequence ID" value="NZ_JAGQEU010000049.1"/>
</dbReference>
<protein>
    <recommendedName>
        <fullName evidence="9">Potassium-transporting ATPase potassium-binding subunit</fullName>
    </recommendedName>
    <alternativeName>
        <fullName evidence="9">ATP phosphohydrolase [potassium-transporting] A chain</fullName>
    </alternativeName>
    <alternativeName>
        <fullName evidence="9">Potassium-binding and translocating subunit A</fullName>
    </alternativeName>
    <alternativeName>
        <fullName evidence="9">Potassium-translocating ATPase A chain</fullName>
    </alternativeName>
</protein>
<feature type="transmembrane region" description="Helical" evidence="9">
    <location>
        <begin position="499"/>
        <end position="524"/>
    </location>
</feature>
<evidence type="ECO:0000256" key="4">
    <source>
        <dbReference type="ARBA" id="ARBA00022692"/>
    </source>
</evidence>
<accession>A0A3P5XSD6</accession>
<evidence type="ECO:0000256" key="3">
    <source>
        <dbReference type="ARBA" id="ARBA00022538"/>
    </source>
</evidence>
<gene>
    <name evidence="9 10" type="primary">kdpA</name>
    <name evidence="10" type="ORF">FMV2238Y02_21720</name>
</gene>
<dbReference type="AlphaFoldDB" id="A0A3P5XSD6"/>
<dbReference type="GO" id="GO:0005886">
    <property type="term" value="C:plasma membrane"/>
    <property type="evidence" value="ECO:0007669"/>
    <property type="project" value="UniProtKB-SubCell"/>
</dbReference>
<dbReference type="InterPro" id="IPR004623">
    <property type="entry name" value="KdpA"/>
</dbReference>